<comment type="caution">
    <text evidence="2">The sequence shown here is derived from an EMBL/GenBank/DDBJ whole genome shotgun (WGS) entry which is preliminary data.</text>
</comment>
<name>A0A812BRK3_ACAPH</name>
<evidence type="ECO:0000256" key="1">
    <source>
        <dbReference type="SAM" id="Phobius"/>
    </source>
</evidence>
<protein>
    <submittedName>
        <fullName evidence="2">Uncharacterized protein</fullName>
    </submittedName>
</protein>
<dbReference type="Proteomes" id="UP000597762">
    <property type="component" value="Unassembled WGS sequence"/>
</dbReference>
<reference evidence="2" key="1">
    <citation type="submission" date="2021-01" db="EMBL/GenBank/DDBJ databases">
        <authorList>
            <person name="Li R."/>
            <person name="Bekaert M."/>
        </authorList>
    </citation>
    <scope>NUCLEOTIDE SEQUENCE</scope>
    <source>
        <strain evidence="2">Farmed</strain>
    </source>
</reference>
<keyword evidence="1" id="KW-0472">Membrane</keyword>
<gene>
    <name evidence="2" type="ORF">SPHA_22281</name>
</gene>
<keyword evidence="1" id="KW-0812">Transmembrane</keyword>
<keyword evidence="1" id="KW-1133">Transmembrane helix</keyword>
<dbReference type="AlphaFoldDB" id="A0A812BRK3"/>
<evidence type="ECO:0000313" key="2">
    <source>
        <dbReference type="EMBL" id="CAE1240373.1"/>
    </source>
</evidence>
<feature type="transmembrane region" description="Helical" evidence="1">
    <location>
        <begin position="30"/>
        <end position="51"/>
    </location>
</feature>
<dbReference type="EMBL" id="CAHIKZ030000823">
    <property type="protein sequence ID" value="CAE1240373.1"/>
    <property type="molecule type" value="Genomic_DNA"/>
</dbReference>
<organism evidence="2 3">
    <name type="scientific">Acanthosepion pharaonis</name>
    <name type="common">Pharaoh cuttlefish</name>
    <name type="synonym">Sepia pharaonis</name>
    <dbReference type="NCBI Taxonomy" id="158019"/>
    <lineage>
        <taxon>Eukaryota</taxon>
        <taxon>Metazoa</taxon>
        <taxon>Spiralia</taxon>
        <taxon>Lophotrochozoa</taxon>
        <taxon>Mollusca</taxon>
        <taxon>Cephalopoda</taxon>
        <taxon>Coleoidea</taxon>
        <taxon>Decapodiformes</taxon>
        <taxon>Sepiida</taxon>
        <taxon>Sepiina</taxon>
        <taxon>Sepiidae</taxon>
        <taxon>Acanthosepion</taxon>
    </lineage>
</organism>
<evidence type="ECO:0000313" key="3">
    <source>
        <dbReference type="Proteomes" id="UP000597762"/>
    </source>
</evidence>
<accession>A0A812BRK3</accession>
<sequence length="180" mass="20918">MPPHLPVHSSFICRPNSPCRLSPITKLTPFIYHFSSFLLLFNFSLGFVFIFPNSSVSFAFFLFFFFAVFNFLSIFVILHFLAFNCLLFILFNFAFQFLSYNCFLLVCFFLPFPFFSCKQKLSLSFLPVAYSCYASIISFSLSYHVKATSLPPVTLLIKPTFFFFCRQIPESSLRLLLFAD</sequence>
<keyword evidence="3" id="KW-1185">Reference proteome</keyword>
<feature type="transmembrane region" description="Helical" evidence="1">
    <location>
        <begin position="58"/>
        <end position="91"/>
    </location>
</feature>
<feature type="transmembrane region" description="Helical" evidence="1">
    <location>
        <begin position="97"/>
        <end position="116"/>
    </location>
</feature>
<proteinExistence type="predicted"/>
<feature type="transmembrane region" description="Helical" evidence="1">
    <location>
        <begin position="123"/>
        <end position="145"/>
    </location>
</feature>